<evidence type="ECO:0000259" key="2">
    <source>
        <dbReference type="Pfam" id="PF13271"/>
    </source>
</evidence>
<dbReference type="SUPFAM" id="SSF52540">
    <property type="entry name" value="P-loop containing nucleoside triphosphate hydrolases"/>
    <property type="match status" value="1"/>
</dbReference>
<gene>
    <name evidence="3" type="ORF">FHX81_7490</name>
</gene>
<keyword evidence="4" id="KW-1185">Reference proteome</keyword>
<feature type="domain" description="DUF4062" evidence="2">
    <location>
        <begin position="9"/>
        <end position="97"/>
    </location>
</feature>
<dbReference type="Pfam" id="PF13191">
    <property type="entry name" value="AAA_16"/>
    <property type="match status" value="1"/>
</dbReference>
<dbReference type="Pfam" id="PF13271">
    <property type="entry name" value="DUF4062"/>
    <property type="match status" value="1"/>
</dbReference>
<dbReference type="OrthoDB" id="3885120at2"/>
<dbReference type="EMBL" id="VFPP01000001">
    <property type="protein sequence ID" value="TQM85023.1"/>
    <property type="molecule type" value="Genomic_DNA"/>
</dbReference>
<dbReference type="Proteomes" id="UP000316628">
    <property type="component" value="Unassembled WGS sequence"/>
</dbReference>
<evidence type="ECO:0000259" key="1">
    <source>
        <dbReference type="Pfam" id="PF13191"/>
    </source>
</evidence>
<dbReference type="AlphaFoldDB" id="A0A543JQC4"/>
<dbReference type="Pfam" id="PF13424">
    <property type="entry name" value="TPR_12"/>
    <property type="match status" value="1"/>
</dbReference>
<dbReference type="InterPro" id="IPR027417">
    <property type="entry name" value="P-loop_NTPase"/>
</dbReference>
<dbReference type="InterPro" id="IPR011990">
    <property type="entry name" value="TPR-like_helical_dom_sf"/>
</dbReference>
<reference evidence="3 4" key="1">
    <citation type="submission" date="2019-06" db="EMBL/GenBank/DDBJ databases">
        <title>Sequencing the genomes of 1000 actinobacteria strains.</title>
        <authorList>
            <person name="Klenk H.-P."/>
        </authorList>
    </citation>
    <scope>NUCLEOTIDE SEQUENCE [LARGE SCALE GENOMIC DNA]</scope>
    <source>
        <strain evidence="3 4">DSM 45456</strain>
    </source>
</reference>
<evidence type="ECO:0000313" key="3">
    <source>
        <dbReference type="EMBL" id="TQM85023.1"/>
    </source>
</evidence>
<organism evidence="3 4">
    <name type="scientific">Saccharothrix saharensis</name>
    <dbReference type="NCBI Taxonomy" id="571190"/>
    <lineage>
        <taxon>Bacteria</taxon>
        <taxon>Bacillati</taxon>
        <taxon>Actinomycetota</taxon>
        <taxon>Actinomycetes</taxon>
        <taxon>Pseudonocardiales</taxon>
        <taxon>Pseudonocardiaceae</taxon>
        <taxon>Saccharothrix</taxon>
    </lineage>
</organism>
<dbReference type="PANTHER" id="PTHR35205:SF1">
    <property type="entry name" value="ZU5 DOMAIN-CONTAINING PROTEIN"/>
    <property type="match status" value="1"/>
</dbReference>
<evidence type="ECO:0000313" key="4">
    <source>
        <dbReference type="Proteomes" id="UP000316628"/>
    </source>
</evidence>
<sequence>MDRARPPRRVFISHTSELRELPAGRSFVDAVESAVSRAGDAVIDMAYFAAREEEPAQVCREAVLRADVYVLLAGFRYGSPVRDRPELSYTELEYEVAGEAGLPRLVFLLDQDAEGPARLFLDREHGSRQDRFRARLADEGTIAAVSSPAQAETAVHHALTELDADRAGTAGTRLWNLPAPLSRFTGRDDLLARLRRELTRTRCVTLLGMSGVGKTTTALEYAQRFAAEYDVAWWVPAGAPELVVNHLAELARALRVAGPSDSAAAAAARLSGTLRAQGRWLLVFDSADDPAALRGLLPGGAGHVVVTTRNPDWHDLAASVPVAPFTRAESVTLLRAMAHHLDEADAGRVAEALGDLPLAVDQAAALLADTTLDAAGYLSRLRVEADKALGAGKGVGGYPTSVAASWSEAFDRLADKDVAAFQLLTLIAWLAPEPVPLTLFARHHDLLPVPLADIAADPLLLRATLAELRRQAMVQPEPDSVRLHTVPATLLRARADGTAGPLLGWPTTAVLLLCAAVPQSQDDDPAVWGPLLPHVLTVTDPDRDLRLVRNDIAWLLDRTATHLNRRGEPEQALPLRRRAHDLCSELLSDVHPHTLVVANNLAADLRGVGEHAAARALDERTLADRRRLLGDDHPDTLVSAVNLAHGLWELGERGEARRLSQDALDRSTRVLGPDHPTTRVARGHLGR</sequence>
<dbReference type="Gene3D" id="1.25.40.10">
    <property type="entry name" value="Tetratricopeptide repeat domain"/>
    <property type="match status" value="1"/>
</dbReference>
<dbReference type="RefSeq" id="WP_141983121.1">
    <property type="nucleotide sequence ID" value="NZ_VFPP01000001.1"/>
</dbReference>
<accession>A0A543JQC4</accession>
<dbReference type="InterPro" id="IPR025139">
    <property type="entry name" value="DUF4062"/>
</dbReference>
<proteinExistence type="predicted"/>
<name>A0A543JQC4_9PSEU</name>
<protein>
    <submittedName>
        <fullName evidence="3">NB-ARC domain-containing protein</fullName>
    </submittedName>
</protein>
<dbReference type="InterPro" id="IPR041664">
    <property type="entry name" value="AAA_16"/>
</dbReference>
<dbReference type="SUPFAM" id="SSF48452">
    <property type="entry name" value="TPR-like"/>
    <property type="match status" value="1"/>
</dbReference>
<feature type="domain" description="Orc1-like AAA ATPase" evidence="1">
    <location>
        <begin position="183"/>
        <end position="270"/>
    </location>
</feature>
<dbReference type="PANTHER" id="PTHR35205">
    <property type="entry name" value="NB-ARC AND TPR DOMAIN PROTEIN"/>
    <property type="match status" value="1"/>
</dbReference>
<comment type="caution">
    <text evidence="3">The sequence shown here is derived from an EMBL/GenBank/DDBJ whole genome shotgun (WGS) entry which is preliminary data.</text>
</comment>
<dbReference type="NCBIfam" id="NF040586">
    <property type="entry name" value="FxSxx_TPR"/>
    <property type="match status" value="1"/>
</dbReference>
<dbReference type="Gene3D" id="3.40.50.300">
    <property type="entry name" value="P-loop containing nucleotide triphosphate hydrolases"/>
    <property type="match status" value="1"/>
</dbReference>